<dbReference type="Gene3D" id="3.40.630.30">
    <property type="match status" value="1"/>
</dbReference>
<organism evidence="4 5">
    <name type="scientific">Bordetella bronchiseptica 253</name>
    <dbReference type="NCBI Taxonomy" id="568707"/>
    <lineage>
        <taxon>Bacteria</taxon>
        <taxon>Pseudomonadati</taxon>
        <taxon>Pseudomonadota</taxon>
        <taxon>Betaproteobacteria</taxon>
        <taxon>Burkholderiales</taxon>
        <taxon>Alcaligenaceae</taxon>
        <taxon>Bordetella</taxon>
    </lineage>
</organism>
<dbReference type="PANTHER" id="PTHR43420:SF44">
    <property type="entry name" value="ACETYLTRANSFERASE YPEA"/>
    <property type="match status" value="1"/>
</dbReference>
<dbReference type="EMBL" id="HE965806">
    <property type="protein sequence ID" value="CCJ55322.1"/>
    <property type="molecule type" value="Genomic_DNA"/>
</dbReference>
<accession>A0A0C6PB42</accession>
<feature type="domain" description="N-acetyltransferase" evidence="3">
    <location>
        <begin position="131"/>
        <end position="267"/>
    </location>
</feature>
<dbReference type="InterPro" id="IPR056935">
    <property type="entry name" value="Rv0428c-like_C"/>
</dbReference>
<evidence type="ECO:0000256" key="2">
    <source>
        <dbReference type="ARBA" id="ARBA00023315"/>
    </source>
</evidence>
<dbReference type="KEGG" id="bbh:BN112_3408"/>
<gene>
    <name evidence="4" type="ORF">BN112_3408</name>
</gene>
<evidence type="ECO:0000313" key="4">
    <source>
        <dbReference type="EMBL" id="CCJ55322.1"/>
    </source>
</evidence>
<keyword evidence="2" id="KW-0012">Acyltransferase</keyword>
<name>A0A0C6PB42_BORBO</name>
<dbReference type="HOGENOM" id="CLU_048109_0_1_4"/>
<dbReference type="GO" id="GO:0016747">
    <property type="term" value="F:acyltransferase activity, transferring groups other than amino-acyl groups"/>
    <property type="evidence" value="ECO:0007669"/>
    <property type="project" value="InterPro"/>
</dbReference>
<reference evidence="4 5" key="1">
    <citation type="journal article" date="2012" name="BMC Genomics">
        <title>Comparative genomics of the classical Bordetella subspecies: the evolution and exchange of virulence-associated diversity amongst closely related pathogens.</title>
        <authorList>
            <person name="Park J."/>
            <person name="Zhang Y."/>
            <person name="Buboltz A.M."/>
            <person name="Zhang X."/>
            <person name="Schuster S.C."/>
            <person name="Ahuja U."/>
            <person name="Liu M."/>
            <person name="Miller J.F."/>
            <person name="Sebaihia M."/>
            <person name="Bentley S.D."/>
            <person name="Parkhill J."/>
            <person name="Harvill E.T."/>
        </authorList>
    </citation>
    <scope>NUCLEOTIDE SEQUENCE [LARGE SCALE GENOMIC DNA]</scope>
    <source>
        <strain evidence="4 5">253</strain>
    </source>
</reference>
<evidence type="ECO:0000313" key="5">
    <source>
        <dbReference type="Proteomes" id="UP000007564"/>
    </source>
</evidence>
<dbReference type="PANTHER" id="PTHR43420">
    <property type="entry name" value="ACETYLTRANSFERASE"/>
    <property type="match status" value="1"/>
</dbReference>
<dbReference type="InterPro" id="IPR050680">
    <property type="entry name" value="YpeA/RimI_acetyltransf"/>
</dbReference>
<dbReference type="SUPFAM" id="SSF55729">
    <property type="entry name" value="Acyl-CoA N-acyltransferases (Nat)"/>
    <property type="match status" value="1"/>
</dbReference>
<dbReference type="InterPro" id="IPR000182">
    <property type="entry name" value="GNAT_dom"/>
</dbReference>
<dbReference type="RefSeq" id="WP_015064761.1">
    <property type="nucleotide sequence ID" value="NC_019382.1"/>
</dbReference>
<protein>
    <submittedName>
        <fullName evidence="4">Putative acetyltransferase, GnaT family</fullName>
    </submittedName>
</protein>
<keyword evidence="1 4" id="KW-0808">Transferase</keyword>
<dbReference type="InterPro" id="IPR016181">
    <property type="entry name" value="Acyl_CoA_acyltransferase"/>
</dbReference>
<proteinExistence type="predicted"/>
<evidence type="ECO:0000259" key="3">
    <source>
        <dbReference type="PROSITE" id="PS51186"/>
    </source>
</evidence>
<dbReference type="AlphaFoldDB" id="A0A0C6PB42"/>
<dbReference type="Proteomes" id="UP000007564">
    <property type="component" value="Chromosome"/>
</dbReference>
<evidence type="ECO:0000256" key="1">
    <source>
        <dbReference type="ARBA" id="ARBA00022679"/>
    </source>
</evidence>
<dbReference type="Pfam" id="PF24553">
    <property type="entry name" value="Rv0428c_C"/>
    <property type="match status" value="1"/>
</dbReference>
<sequence length="268" mass="29095">MPAVLAVPAAHPAPAAGGELARLEEAALNATTVREQMLYEGWLVRWAPSRAKRARCVNVLGLSTRPLDERLAYCTRWYAGHGVPLIVRLTSIGPDFSLDAQLHERGFVAFDRTCVMAAPVVPLTAEAPSGLVFERTTPGRFAQEAGRLRGHDDAATAEHAARLQAAPLENLPLLVRDASGECIAAGLAAFDAELVGLFDIVTAPQRRRQGCGAAVLKYLLEQASHAGARQAYLQVEPQNTAVRALYARFGFVDRYTYWYRSMSEATPV</sequence>
<dbReference type="OrthoDB" id="9805924at2"/>
<dbReference type="PROSITE" id="PS51186">
    <property type="entry name" value="GNAT"/>
    <property type="match status" value="1"/>
</dbReference>